<evidence type="ECO:0000256" key="11">
    <source>
        <dbReference type="SAM" id="Phobius"/>
    </source>
</evidence>
<evidence type="ECO:0000256" key="6">
    <source>
        <dbReference type="ARBA" id="ARBA00022840"/>
    </source>
</evidence>
<evidence type="ECO:0000256" key="3">
    <source>
        <dbReference type="ARBA" id="ARBA00022475"/>
    </source>
</evidence>
<dbReference type="PANTHER" id="PTHR43394">
    <property type="entry name" value="ATP-DEPENDENT PERMEASE MDL1, MITOCHONDRIAL"/>
    <property type="match status" value="1"/>
</dbReference>
<keyword evidence="3" id="KW-1003">Cell membrane</keyword>
<dbReference type="InterPro" id="IPR011527">
    <property type="entry name" value="ABC1_TM_dom"/>
</dbReference>
<gene>
    <name evidence="14" type="primary">msbA</name>
    <name evidence="14" type="ORF">FAK_22770</name>
</gene>
<dbReference type="InterPro" id="IPR036640">
    <property type="entry name" value="ABC1_TM_sf"/>
</dbReference>
<dbReference type="InterPro" id="IPR017871">
    <property type="entry name" value="ABC_transporter-like_CS"/>
</dbReference>
<dbReference type="AlphaFoldDB" id="A0AAU9EDG7"/>
<keyword evidence="8 11" id="KW-1133">Transmembrane helix</keyword>
<protein>
    <submittedName>
        <fullName evidence="14">Lipid A export permease/ATP-binding protein MsbA</fullName>
    </submittedName>
</protein>
<feature type="transmembrane region" description="Helical" evidence="11">
    <location>
        <begin position="167"/>
        <end position="187"/>
    </location>
</feature>
<dbReference type="InterPro" id="IPR003439">
    <property type="entry name" value="ABC_transporter-like_ATP-bd"/>
</dbReference>
<dbReference type="GO" id="GO:0005886">
    <property type="term" value="C:plasma membrane"/>
    <property type="evidence" value="ECO:0007669"/>
    <property type="project" value="UniProtKB-SubCell"/>
</dbReference>
<feature type="domain" description="ABC transmembrane type-1" evidence="13">
    <location>
        <begin position="30"/>
        <end position="312"/>
    </location>
</feature>
<dbReference type="CDD" id="cd18552">
    <property type="entry name" value="ABC_6TM_MsbA_like"/>
    <property type="match status" value="1"/>
</dbReference>
<dbReference type="GO" id="GO:0005524">
    <property type="term" value="F:ATP binding"/>
    <property type="evidence" value="ECO:0007669"/>
    <property type="project" value="UniProtKB-KW"/>
</dbReference>
<dbReference type="SUPFAM" id="SSF90123">
    <property type="entry name" value="ABC transporter transmembrane region"/>
    <property type="match status" value="1"/>
</dbReference>
<evidence type="ECO:0000313" key="14">
    <source>
        <dbReference type="EMBL" id="BEQ15211.1"/>
    </source>
</evidence>
<evidence type="ECO:0000256" key="1">
    <source>
        <dbReference type="ARBA" id="ARBA00004651"/>
    </source>
</evidence>
<reference evidence="15" key="1">
    <citation type="journal article" date="2023" name="Arch. Microbiol.">
        <title>Desulfoferula mesophilus gen. nov. sp. nov., a mesophilic sulfate-reducing bacterium isolated from a brackish lake sediment.</title>
        <authorList>
            <person name="Watanabe T."/>
            <person name="Yabe T."/>
            <person name="Tsuji J.M."/>
            <person name="Fukui M."/>
        </authorList>
    </citation>
    <scope>NUCLEOTIDE SEQUENCE [LARGE SCALE GENOMIC DNA]</scope>
    <source>
        <strain evidence="15">12FAK</strain>
    </source>
</reference>
<keyword evidence="4 11" id="KW-0812">Transmembrane</keyword>
<dbReference type="InterPro" id="IPR027417">
    <property type="entry name" value="P-loop_NTPase"/>
</dbReference>
<name>A0AAU9EDG7_9BACT</name>
<dbReference type="InterPro" id="IPR039421">
    <property type="entry name" value="Type_1_exporter"/>
</dbReference>
<keyword evidence="2" id="KW-0813">Transport</keyword>
<dbReference type="PROSITE" id="PS50929">
    <property type="entry name" value="ABC_TM1F"/>
    <property type="match status" value="1"/>
</dbReference>
<evidence type="ECO:0000256" key="5">
    <source>
        <dbReference type="ARBA" id="ARBA00022741"/>
    </source>
</evidence>
<feature type="transmembrane region" description="Helical" evidence="11">
    <location>
        <begin position="251"/>
        <end position="271"/>
    </location>
</feature>
<keyword evidence="7" id="KW-1278">Translocase</keyword>
<evidence type="ECO:0000313" key="15">
    <source>
        <dbReference type="Proteomes" id="UP001366166"/>
    </source>
</evidence>
<feature type="domain" description="ABC transporter" evidence="12">
    <location>
        <begin position="346"/>
        <end position="580"/>
    </location>
</feature>
<evidence type="ECO:0000256" key="10">
    <source>
        <dbReference type="ARBA" id="ARBA00023136"/>
    </source>
</evidence>
<dbReference type="Gene3D" id="3.40.50.300">
    <property type="entry name" value="P-loop containing nucleotide triphosphate hydrolases"/>
    <property type="match status" value="1"/>
</dbReference>
<evidence type="ECO:0000256" key="4">
    <source>
        <dbReference type="ARBA" id="ARBA00022692"/>
    </source>
</evidence>
<organism evidence="14 15">
    <name type="scientific">Desulfoferula mesophila</name>
    <dbReference type="NCBI Taxonomy" id="3058419"/>
    <lineage>
        <taxon>Bacteria</taxon>
        <taxon>Pseudomonadati</taxon>
        <taxon>Thermodesulfobacteriota</taxon>
        <taxon>Desulfarculia</taxon>
        <taxon>Desulfarculales</taxon>
        <taxon>Desulfarculaceae</taxon>
        <taxon>Desulfoferula</taxon>
    </lineage>
</organism>
<dbReference type="GO" id="GO:0016887">
    <property type="term" value="F:ATP hydrolysis activity"/>
    <property type="evidence" value="ECO:0007669"/>
    <property type="project" value="InterPro"/>
</dbReference>
<evidence type="ECO:0000256" key="2">
    <source>
        <dbReference type="ARBA" id="ARBA00022448"/>
    </source>
</evidence>
<evidence type="ECO:0000256" key="8">
    <source>
        <dbReference type="ARBA" id="ARBA00022989"/>
    </source>
</evidence>
<keyword evidence="9" id="KW-0445">Lipid transport</keyword>
<sequence>MSERAQKRQRDIAHAKRLLAMVRPYWKRLAGAMALMVLVGASTSAMAYLVKPVMDKIFVARDADLLMLMPIGIIVLYMVKGLSAYGQTYLMQFVGQRIVTQYRIDLYAHLQRLSLSYYDRTPTGELMSRITNDVNQMQGAVSSVVTGVLKDLFTIVGLIAVIVYRDWFLAVFALGVFPLCVIPLVKFGRRLRKISHRSQETMADVTVLLHETIAGARIVKGFCREDYETKRFTDEAFRLFRLRMKDISTRAISSPLMEFLGGLGIAGILFYGGWQVIHGVSTPGTFFSFLTALILLYEPVKRLSSLNNDVQNGLAAAERVYRVLDEPVEIAEQPGAVEMPALQNEIAFRGVGFAYRPGEPVLKDINLTVPKGQAVALVGTSGGGKTTLVNLLPRFYEVSEGAISIDGVDIRQASLHSLRGQIAVVTQQTILFNDTVRNNIAYGRSDATEEQVRAAAEAAYATKFIEQMPQGLDTMIGESGVLLSGGERQRLSIARALLADRPILILDEATSSLDTESEMYVQKALENLMAGRTTFVIAHRLSTVQRADRILVISGGRIVEEGRHDQLVALGGVYTRLHRMQFAIDQGLEGITPQAGSNAGEGS</sequence>
<evidence type="ECO:0000259" key="12">
    <source>
        <dbReference type="PROSITE" id="PS50893"/>
    </source>
</evidence>
<accession>A0AAU9EDG7</accession>
<dbReference type="PROSITE" id="PS50893">
    <property type="entry name" value="ABC_TRANSPORTER_2"/>
    <property type="match status" value="1"/>
</dbReference>
<dbReference type="Pfam" id="PF00005">
    <property type="entry name" value="ABC_tran"/>
    <property type="match status" value="1"/>
</dbReference>
<dbReference type="PANTHER" id="PTHR43394:SF1">
    <property type="entry name" value="ATP-BINDING CASSETTE SUB-FAMILY B MEMBER 10, MITOCHONDRIAL"/>
    <property type="match status" value="1"/>
</dbReference>
<dbReference type="Gene3D" id="1.20.1560.10">
    <property type="entry name" value="ABC transporter type 1, transmembrane domain"/>
    <property type="match status" value="1"/>
</dbReference>
<keyword evidence="15" id="KW-1185">Reference proteome</keyword>
<keyword evidence="10 11" id="KW-0472">Membrane</keyword>
<keyword evidence="5" id="KW-0547">Nucleotide-binding</keyword>
<evidence type="ECO:0000256" key="9">
    <source>
        <dbReference type="ARBA" id="ARBA00023055"/>
    </source>
</evidence>
<dbReference type="NCBIfam" id="TIGR02203">
    <property type="entry name" value="MsbA_lipidA"/>
    <property type="match status" value="1"/>
</dbReference>
<dbReference type="GO" id="GO:0034040">
    <property type="term" value="F:ATPase-coupled lipid transmembrane transporter activity"/>
    <property type="evidence" value="ECO:0007669"/>
    <property type="project" value="InterPro"/>
</dbReference>
<proteinExistence type="predicted"/>
<keyword evidence="6" id="KW-0067">ATP-binding</keyword>
<dbReference type="InterPro" id="IPR011917">
    <property type="entry name" value="ABC_transpr_lipidA"/>
</dbReference>
<dbReference type="Proteomes" id="UP001366166">
    <property type="component" value="Chromosome"/>
</dbReference>
<dbReference type="FunFam" id="3.40.50.300:FF:000287">
    <property type="entry name" value="Multidrug ABC transporter ATP-binding protein"/>
    <property type="match status" value="1"/>
</dbReference>
<evidence type="ECO:0000259" key="13">
    <source>
        <dbReference type="PROSITE" id="PS50929"/>
    </source>
</evidence>
<feature type="transmembrane region" description="Helical" evidence="11">
    <location>
        <begin position="139"/>
        <end position="161"/>
    </location>
</feature>
<dbReference type="SUPFAM" id="SSF52540">
    <property type="entry name" value="P-loop containing nucleoside triphosphate hydrolases"/>
    <property type="match status" value="1"/>
</dbReference>
<feature type="transmembrane region" description="Helical" evidence="11">
    <location>
        <begin position="63"/>
        <end position="82"/>
    </location>
</feature>
<dbReference type="SMART" id="SM00382">
    <property type="entry name" value="AAA"/>
    <property type="match status" value="1"/>
</dbReference>
<dbReference type="PROSITE" id="PS00211">
    <property type="entry name" value="ABC_TRANSPORTER_1"/>
    <property type="match status" value="1"/>
</dbReference>
<dbReference type="EMBL" id="AP028679">
    <property type="protein sequence ID" value="BEQ15211.1"/>
    <property type="molecule type" value="Genomic_DNA"/>
</dbReference>
<dbReference type="InterPro" id="IPR003593">
    <property type="entry name" value="AAA+_ATPase"/>
</dbReference>
<dbReference type="Pfam" id="PF00664">
    <property type="entry name" value="ABC_membrane"/>
    <property type="match status" value="1"/>
</dbReference>
<dbReference type="KEGG" id="dmp:FAK_22770"/>
<comment type="subcellular location">
    <subcellularLocation>
        <location evidence="1">Cell membrane</location>
        <topology evidence="1">Multi-pass membrane protein</topology>
    </subcellularLocation>
</comment>
<evidence type="ECO:0000256" key="7">
    <source>
        <dbReference type="ARBA" id="ARBA00022967"/>
    </source>
</evidence>
<dbReference type="GO" id="GO:0015421">
    <property type="term" value="F:ABC-type oligopeptide transporter activity"/>
    <property type="evidence" value="ECO:0007669"/>
    <property type="project" value="TreeGrafter"/>
</dbReference>